<evidence type="ECO:0000256" key="4">
    <source>
        <dbReference type="ARBA" id="ARBA00022833"/>
    </source>
</evidence>
<keyword evidence="6" id="KW-0238">DNA-binding</keyword>
<dbReference type="GO" id="GO:0003677">
    <property type="term" value="F:DNA binding"/>
    <property type="evidence" value="ECO:0007669"/>
    <property type="project" value="UniProtKB-KW"/>
</dbReference>
<dbReference type="InterPro" id="IPR002110">
    <property type="entry name" value="Ankyrin_rpt"/>
</dbReference>
<evidence type="ECO:0000256" key="8">
    <source>
        <dbReference type="ARBA" id="ARBA00023242"/>
    </source>
</evidence>
<accession>A0A0J8CTR7</accession>
<keyword evidence="2" id="KW-0479">Metal-binding</keyword>
<keyword evidence="14" id="KW-1185">Reference proteome</keyword>
<feature type="transmembrane region" description="Helical" evidence="11">
    <location>
        <begin position="951"/>
        <end position="969"/>
    </location>
</feature>
<evidence type="ECO:0000313" key="14">
    <source>
        <dbReference type="Proteomes" id="UP000035740"/>
    </source>
</evidence>
<feature type="region of interest" description="Disordered" evidence="10">
    <location>
        <begin position="65"/>
        <end position="94"/>
    </location>
</feature>
<dbReference type="AlphaFoldDB" id="A0A0J8CTR7"/>
<dbReference type="FunFam" id="4.10.1100.10:FF:000001">
    <property type="entry name" value="Squamosa promoter-binding-like protein 14"/>
    <property type="match status" value="1"/>
</dbReference>
<keyword evidence="7" id="KW-0804">Transcription</keyword>
<keyword evidence="8" id="KW-0539">Nucleus</keyword>
<dbReference type="InterPro" id="IPR044817">
    <property type="entry name" value="SBP-like"/>
</dbReference>
<protein>
    <recommendedName>
        <fullName evidence="12">SBP-type domain-containing protein</fullName>
    </recommendedName>
</protein>
<evidence type="ECO:0000256" key="3">
    <source>
        <dbReference type="ARBA" id="ARBA00022771"/>
    </source>
</evidence>
<comment type="subcellular location">
    <subcellularLocation>
        <location evidence="1">Nucleus</location>
    </subcellularLocation>
</comment>
<keyword evidence="5" id="KW-0805">Transcription regulation</keyword>
<dbReference type="SMART" id="SM00248">
    <property type="entry name" value="ANK"/>
    <property type="match status" value="3"/>
</dbReference>
<dbReference type="InterPro" id="IPR004333">
    <property type="entry name" value="SBP_dom"/>
</dbReference>
<evidence type="ECO:0000313" key="13">
    <source>
        <dbReference type="EMBL" id="KMT15449.1"/>
    </source>
</evidence>
<dbReference type="Pfam" id="PF26102">
    <property type="entry name" value="Ig_SPL7"/>
    <property type="match status" value="1"/>
</dbReference>
<dbReference type="PANTHER" id="PTHR31251">
    <property type="entry name" value="SQUAMOSA PROMOTER-BINDING-LIKE PROTEIN 4"/>
    <property type="match status" value="1"/>
</dbReference>
<reference evidence="13 14" key="1">
    <citation type="journal article" date="2014" name="Nature">
        <title>The genome of the recently domesticated crop plant sugar beet (Beta vulgaris).</title>
        <authorList>
            <person name="Dohm J.C."/>
            <person name="Minoche A.E."/>
            <person name="Holtgrawe D."/>
            <person name="Capella-Gutierrez S."/>
            <person name="Zakrzewski F."/>
            <person name="Tafer H."/>
            <person name="Rupp O."/>
            <person name="Sorensen T.R."/>
            <person name="Stracke R."/>
            <person name="Reinhardt R."/>
            <person name="Goesmann A."/>
            <person name="Kraft T."/>
            <person name="Schulz B."/>
            <person name="Stadler P.F."/>
            <person name="Schmidt T."/>
            <person name="Gabaldon T."/>
            <person name="Lehrach H."/>
            <person name="Weisshaar B."/>
            <person name="Himmelbauer H."/>
        </authorList>
    </citation>
    <scope>NUCLEOTIDE SEQUENCE [LARGE SCALE GENOMIC DNA]</scope>
    <source>
        <tissue evidence="13">Taproot</tissue>
    </source>
</reference>
<dbReference type="OMA" id="ICIDYIN"/>
<dbReference type="Gene3D" id="4.10.1100.10">
    <property type="entry name" value="Transcription factor, SBP-box domain"/>
    <property type="match status" value="1"/>
</dbReference>
<dbReference type="PANTHER" id="PTHR31251:SF211">
    <property type="entry name" value="SQUAMOSA PROMOTER-BINDING-LIKE PROTEIN 1"/>
    <property type="match status" value="1"/>
</dbReference>
<gene>
    <name evidence="13" type="ORF">BVRB_3g059840</name>
</gene>
<sequence>MEAKNGGKSDFYGPLVNEMKGVGKRALEWDLNDWKWDGDRLIASSLNPAPLDCRSKQLFPLGPEPGANSNVANGSFCSKDVDKTNEKGKREMEKRRRVVVVPEENELSDAEPLNLKLGEQVYSIVECEVDKLEGKSVKKSKLAGTSQPVCQVEGCRADLSNAKDYHRRHKVCEVHSKAGEALVGNFMQRFCQQCSRFHALQEFDEGKRSCRRRLAGHNKRRRKTLADSSPNVGSVADERSASHLLISLLRILSNLHTNASNESKEQDLISHLLRNLASQVDGSNLPNLQQGSQSLLNAGISVGIPEKNPSRAQESSHDVPSSEAKLGLLTREHQHETQQTPPASQPGLYQAAGGSIPAKGSVQEAYLGRHRLSNIDLNNVYNDSEECTDDLEKGQGTAACSLRPELHLQKSSPPQTSGNSDSTSGRCSSSGSETQGRTDRIVFKLFGKNPNELPHLLRTQILNWLSRSPTNIEGYIRPGCIVLTIYLRLNKSLWEELCFDMSSSLSRLLSMSDDPFWKTGWIYTRVQQRAAFICDGQVLLDTPLPFKSRQSRILSISPIAVPAAETVKLVVKGSNLSGPFSRLLCAIEGKYLVQDSCYCLVEGTNAASEHDRIQSLSFNCSTPNVAGRGFIEVEDYGLSGSFFPFIVAEPEICSEICMLERVIEVVGTDEHIDREYGTIDSRSDALDFIHEIGWLLHTNSLSSNPGQTDLHLELFPFSRVKWLIEFSMDHDWCAVLRKLLDFLFSGTIDTGNHASIEHALSDMTLLHTAVQRNNRQMVEFLLRYIPKKVKNTLVLEQKQPDYGPPSSFLFRPDVTGSSGLTPLHIAASCAGFDNVLDALLEDPEMVGIAAWENARDSTGLTPKDYACLRGHNHYISLFQMKINKNSSGKHVILDFLGFSDIESKQKQSDKLRSAEFDSLYTEMLQVRQSCRLCEQKLDYGFRGATLTYRPAVLSLVAIAVVCVCTALLFKSMPRVCYVFEPFRWDSLKYGAM</sequence>
<dbReference type="Gramene" id="KMT15449">
    <property type="protein sequence ID" value="KMT15449"/>
    <property type="gene ID" value="BVRB_3g059840"/>
</dbReference>
<proteinExistence type="predicted"/>
<dbReference type="OrthoDB" id="514967at2759"/>
<dbReference type="eggNOG" id="ENOG502QS71">
    <property type="taxonomic scope" value="Eukaryota"/>
</dbReference>
<keyword evidence="11" id="KW-0472">Membrane</keyword>
<name>A0A0J8CTR7_BETVV</name>
<feature type="region of interest" description="Disordered" evidence="10">
    <location>
        <begin position="405"/>
        <end position="435"/>
    </location>
</feature>
<feature type="region of interest" description="Disordered" evidence="10">
    <location>
        <begin position="302"/>
        <end position="355"/>
    </location>
</feature>
<keyword evidence="3 9" id="KW-0863">Zinc-finger</keyword>
<feature type="compositionally biased region" description="Polar residues" evidence="10">
    <location>
        <begin position="67"/>
        <end position="76"/>
    </location>
</feature>
<dbReference type="GO" id="GO:0008270">
    <property type="term" value="F:zinc ion binding"/>
    <property type="evidence" value="ECO:0007669"/>
    <property type="project" value="UniProtKB-KW"/>
</dbReference>
<evidence type="ECO:0000256" key="9">
    <source>
        <dbReference type="PROSITE-ProRule" id="PRU00470"/>
    </source>
</evidence>
<evidence type="ECO:0000256" key="1">
    <source>
        <dbReference type="ARBA" id="ARBA00004123"/>
    </source>
</evidence>
<evidence type="ECO:0000256" key="11">
    <source>
        <dbReference type="SAM" id="Phobius"/>
    </source>
</evidence>
<dbReference type="Pfam" id="PF03110">
    <property type="entry name" value="SBP"/>
    <property type="match status" value="1"/>
</dbReference>
<dbReference type="GO" id="GO:0005634">
    <property type="term" value="C:nucleus"/>
    <property type="evidence" value="ECO:0007669"/>
    <property type="project" value="UniProtKB-SubCell"/>
</dbReference>
<dbReference type="EMBL" id="KQ090062">
    <property type="protein sequence ID" value="KMT15449.1"/>
    <property type="molecule type" value="Genomic_DNA"/>
</dbReference>
<dbReference type="SUPFAM" id="SSF103612">
    <property type="entry name" value="SBT domain"/>
    <property type="match status" value="1"/>
</dbReference>
<feature type="domain" description="SBP-type" evidence="12">
    <location>
        <begin position="147"/>
        <end position="224"/>
    </location>
</feature>
<evidence type="ECO:0000256" key="7">
    <source>
        <dbReference type="ARBA" id="ARBA00023163"/>
    </source>
</evidence>
<evidence type="ECO:0000256" key="6">
    <source>
        <dbReference type="ARBA" id="ARBA00023125"/>
    </source>
</evidence>
<dbReference type="SUPFAM" id="SSF48403">
    <property type="entry name" value="Ankyrin repeat"/>
    <property type="match status" value="1"/>
</dbReference>
<evidence type="ECO:0000256" key="10">
    <source>
        <dbReference type="SAM" id="MobiDB-lite"/>
    </source>
</evidence>
<feature type="compositionally biased region" description="Basic and acidic residues" evidence="10">
    <location>
        <begin position="79"/>
        <end position="94"/>
    </location>
</feature>
<dbReference type="InterPro" id="IPR036893">
    <property type="entry name" value="SBP_sf"/>
</dbReference>
<keyword evidence="4" id="KW-0862">Zinc</keyword>
<evidence type="ECO:0000256" key="5">
    <source>
        <dbReference type="ARBA" id="ARBA00023015"/>
    </source>
</evidence>
<dbReference type="InterPro" id="IPR036770">
    <property type="entry name" value="Ankyrin_rpt-contain_sf"/>
</dbReference>
<organism evidence="13 14">
    <name type="scientific">Beta vulgaris subsp. vulgaris</name>
    <name type="common">Beet</name>
    <dbReference type="NCBI Taxonomy" id="3555"/>
    <lineage>
        <taxon>Eukaryota</taxon>
        <taxon>Viridiplantae</taxon>
        <taxon>Streptophyta</taxon>
        <taxon>Embryophyta</taxon>
        <taxon>Tracheophyta</taxon>
        <taxon>Spermatophyta</taxon>
        <taxon>Magnoliopsida</taxon>
        <taxon>eudicotyledons</taxon>
        <taxon>Gunneridae</taxon>
        <taxon>Pentapetalae</taxon>
        <taxon>Caryophyllales</taxon>
        <taxon>Chenopodiaceae</taxon>
        <taxon>Betoideae</taxon>
        <taxon>Beta</taxon>
    </lineage>
</organism>
<evidence type="ECO:0000256" key="2">
    <source>
        <dbReference type="ARBA" id="ARBA00022723"/>
    </source>
</evidence>
<keyword evidence="11" id="KW-1133">Transmembrane helix</keyword>
<dbReference type="Gene3D" id="1.25.40.20">
    <property type="entry name" value="Ankyrin repeat-containing domain"/>
    <property type="match status" value="1"/>
</dbReference>
<evidence type="ECO:0000259" key="12">
    <source>
        <dbReference type="PROSITE" id="PS51141"/>
    </source>
</evidence>
<dbReference type="PROSITE" id="PS51141">
    <property type="entry name" value="ZF_SBP"/>
    <property type="match status" value="1"/>
</dbReference>
<feature type="region of interest" description="Disordered" evidence="10">
    <location>
        <begin position="215"/>
        <end position="236"/>
    </location>
</feature>
<dbReference type="Proteomes" id="UP000035740">
    <property type="component" value="Chromosome 3"/>
</dbReference>
<feature type="compositionally biased region" description="Low complexity" evidence="10">
    <location>
        <begin position="417"/>
        <end position="432"/>
    </location>
</feature>
<keyword evidence="11" id="KW-0812">Transmembrane</keyword>
<dbReference type="KEGG" id="bvg:104889158"/>